<dbReference type="AlphaFoldDB" id="A0ABD1ZZX4"/>
<proteinExistence type="predicted"/>
<evidence type="ECO:0000256" key="1">
    <source>
        <dbReference type="SAM" id="MobiDB-lite"/>
    </source>
</evidence>
<organism evidence="2 3">
    <name type="scientific">Vespula squamosa</name>
    <name type="common">Southern yellow jacket</name>
    <name type="synonym">Wasp</name>
    <dbReference type="NCBI Taxonomy" id="30214"/>
    <lineage>
        <taxon>Eukaryota</taxon>
        <taxon>Metazoa</taxon>
        <taxon>Ecdysozoa</taxon>
        <taxon>Arthropoda</taxon>
        <taxon>Hexapoda</taxon>
        <taxon>Insecta</taxon>
        <taxon>Pterygota</taxon>
        <taxon>Neoptera</taxon>
        <taxon>Endopterygota</taxon>
        <taxon>Hymenoptera</taxon>
        <taxon>Apocrita</taxon>
        <taxon>Aculeata</taxon>
        <taxon>Vespoidea</taxon>
        <taxon>Vespidae</taxon>
        <taxon>Vespinae</taxon>
        <taxon>Vespula</taxon>
    </lineage>
</organism>
<protein>
    <submittedName>
        <fullName evidence="2">Uncharacterized protein</fullName>
    </submittedName>
</protein>
<accession>A0ABD1ZZX4</accession>
<keyword evidence="3" id="KW-1185">Reference proteome</keyword>
<dbReference type="EMBL" id="JAUDFV010000157">
    <property type="protein sequence ID" value="KAL2713908.1"/>
    <property type="molecule type" value="Genomic_DNA"/>
</dbReference>
<comment type="caution">
    <text evidence="2">The sequence shown here is derived from an EMBL/GenBank/DDBJ whole genome shotgun (WGS) entry which is preliminary data.</text>
</comment>
<gene>
    <name evidence="2" type="ORF">V1478_016465</name>
</gene>
<name>A0ABD1ZZX4_VESSQ</name>
<feature type="region of interest" description="Disordered" evidence="1">
    <location>
        <begin position="1"/>
        <end position="28"/>
    </location>
</feature>
<reference evidence="2 3" key="1">
    <citation type="journal article" date="2024" name="Ann. Entomol. Soc. Am.">
        <title>Genomic analyses of the southern and eastern yellowjacket wasps (Hymenoptera: Vespidae) reveal evolutionary signatures of social life.</title>
        <authorList>
            <person name="Catto M.A."/>
            <person name="Caine P.B."/>
            <person name="Orr S.E."/>
            <person name="Hunt B.G."/>
            <person name="Goodisman M.A.D."/>
        </authorList>
    </citation>
    <scope>NUCLEOTIDE SEQUENCE [LARGE SCALE GENOMIC DNA]</scope>
    <source>
        <strain evidence="2">233</strain>
        <tissue evidence="2">Head and thorax</tissue>
    </source>
</reference>
<dbReference type="Proteomes" id="UP001607302">
    <property type="component" value="Unassembled WGS sequence"/>
</dbReference>
<evidence type="ECO:0000313" key="3">
    <source>
        <dbReference type="Proteomes" id="UP001607302"/>
    </source>
</evidence>
<feature type="compositionally biased region" description="Basic and acidic residues" evidence="1">
    <location>
        <begin position="1"/>
        <end position="12"/>
    </location>
</feature>
<evidence type="ECO:0000313" key="2">
    <source>
        <dbReference type="EMBL" id="KAL2713908.1"/>
    </source>
</evidence>
<sequence length="216" mass="24324">MKTKEVGRGKEIEEQEEEQEEERKGAEGKAIFCSGSLKDPEILWFREAGSKETSTGKYIFSRTEIGDVGFSEKANASEVGTDTLNLEMSHLDSEIGSRDIRGGMQAGLELLPRVGLTGLTKTLPNISIYEPYYQTDRMYIDPLTYVSTAKYKLSSEHSDDLSSDCRLYQCYRLSDKFLSLIFFLLFKKDPDFTVQYMKKAPSTITRSKTGLAALTT</sequence>